<evidence type="ECO:0000313" key="1">
    <source>
        <dbReference type="EMBL" id="KAG9331721.1"/>
    </source>
</evidence>
<accession>A0A8T2N022</accession>
<dbReference type="Proteomes" id="UP000824540">
    <property type="component" value="Unassembled WGS sequence"/>
</dbReference>
<evidence type="ECO:0000313" key="2">
    <source>
        <dbReference type="Proteomes" id="UP000824540"/>
    </source>
</evidence>
<reference evidence="1" key="1">
    <citation type="thesis" date="2021" institute="BYU ScholarsArchive" country="Provo, UT, USA">
        <title>Applications of and Algorithms for Genome Assembly and Genomic Analyses with an Emphasis on Marine Teleosts.</title>
        <authorList>
            <person name="Pickett B.D."/>
        </authorList>
    </citation>
    <scope>NUCLEOTIDE SEQUENCE</scope>
    <source>
        <strain evidence="1">HI-2016</strain>
    </source>
</reference>
<name>A0A8T2N022_9TELE</name>
<dbReference type="EMBL" id="JAFBMS010000300">
    <property type="protein sequence ID" value="KAG9331721.1"/>
    <property type="molecule type" value="Genomic_DNA"/>
</dbReference>
<sequence>MALARMELARMGLVCMALARMELARMGLPSFDIDPSCGVWWFTRERVILRNMAGYLKVLSALSRSAAVLSKNPAVVAPAALSCHSLQQRNCEFPAIERF</sequence>
<comment type="caution">
    <text evidence="1">The sequence shown here is derived from an EMBL/GenBank/DDBJ whole genome shotgun (WGS) entry which is preliminary data.</text>
</comment>
<dbReference type="AlphaFoldDB" id="A0A8T2N022"/>
<gene>
    <name evidence="1" type="ORF">JZ751_017286</name>
</gene>
<organism evidence="1 2">
    <name type="scientific">Albula glossodonta</name>
    <name type="common">roundjaw bonefish</name>
    <dbReference type="NCBI Taxonomy" id="121402"/>
    <lineage>
        <taxon>Eukaryota</taxon>
        <taxon>Metazoa</taxon>
        <taxon>Chordata</taxon>
        <taxon>Craniata</taxon>
        <taxon>Vertebrata</taxon>
        <taxon>Euteleostomi</taxon>
        <taxon>Actinopterygii</taxon>
        <taxon>Neopterygii</taxon>
        <taxon>Teleostei</taxon>
        <taxon>Albuliformes</taxon>
        <taxon>Albulidae</taxon>
        <taxon>Albula</taxon>
    </lineage>
</organism>
<keyword evidence="2" id="KW-1185">Reference proteome</keyword>
<protein>
    <submittedName>
        <fullName evidence="1">Uncharacterized protein</fullName>
    </submittedName>
</protein>
<proteinExistence type="predicted"/>